<evidence type="ECO:0000313" key="1">
    <source>
        <dbReference type="EMBL" id="HIT58195.1"/>
    </source>
</evidence>
<dbReference type="Proteomes" id="UP000824136">
    <property type="component" value="Unassembled WGS sequence"/>
</dbReference>
<name>A0A9D1GTK1_9FIRM</name>
<evidence type="ECO:0000313" key="2">
    <source>
        <dbReference type="Proteomes" id="UP000824136"/>
    </source>
</evidence>
<sequence length="271" mass="31064">MKLYKYETHLHTSQGSKCSWCSGAEQVENLKRCGYSGCFVTDHFFNGNTAVDRGLPWDVKVNLFCQGYEDAKRRGDEIGIDVFFGWEYCYHGTEFLTYGLGKEFLLDYPQINEMELNAYAALVHRCGGFVVHAHPFREAGYLNTIRLYPRIVDGVEAENASHLDPKFNDRAREYALSYSIPVTGGSDTHEFWDFPGGGIEVSEKISSPADYLRLLRNGGITRVLTRTDEYMTAQPPEREPVRPDISLLPSELRKKAEDYYKLRSKIERKQK</sequence>
<dbReference type="InterPro" id="IPR052018">
    <property type="entry name" value="PHP_domain"/>
</dbReference>
<dbReference type="Gene3D" id="3.20.20.140">
    <property type="entry name" value="Metal-dependent hydrolases"/>
    <property type="match status" value="1"/>
</dbReference>
<dbReference type="PANTHER" id="PTHR42924:SF3">
    <property type="entry name" value="POLYMERASE_HISTIDINOL PHOSPHATASE N-TERMINAL DOMAIN-CONTAINING PROTEIN"/>
    <property type="match status" value="1"/>
</dbReference>
<dbReference type="GO" id="GO:0004534">
    <property type="term" value="F:5'-3' RNA exonuclease activity"/>
    <property type="evidence" value="ECO:0007669"/>
    <property type="project" value="TreeGrafter"/>
</dbReference>
<reference evidence="1" key="1">
    <citation type="submission" date="2020-10" db="EMBL/GenBank/DDBJ databases">
        <authorList>
            <person name="Gilroy R."/>
        </authorList>
    </citation>
    <scope>NUCLEOTIDE SEQUENCE</scope>
    <source>
        <strain evidence="1">CHK33-4379</strain>
    </source>
</reference>
<organism evidence="1 2">
    <name type="scientific">Candidatus Faeciplasma pullistercoris</name>
    <dbReference type="NCBI Taxonomy" id="2840800"/>
    <lineage>
        <taxon>Bacteria</taxon>
        <taxon>Bacillati</taxon>
        <taxon>Bacillota</taxon>
        <taxon>Clostridia</taxon>
        <taxon>Eubacteriales</taxon>
        <taxon>Oscillospiraceae</taxon>
        <taxon>Oscillospiraceae incertae sedis</taxon>
        <taxon>Candidatus Faeciplasma</taxon>
    </lineage>
</organism>
<dbReference type="PANTHER" id="PTHR42924">
    <property type="entry name" value="EXONUCLEASE"/>
    <property type="match status" value="1"/>
</dbReference>
<dbReference type="AlphaFoldDB" id="A0A9D1GTK1"/>
<comment type="caution">
    <text evidence="1">The sequence shown here is derived from an EMBL/GenBank/DDBJ whole genome shotgun (WGS) entry which is preliminary data.</text>
</comment>
<dbReference type="SUPFAM" id="SSF89550">
    <property type="entry name" value="PHP domain-like"/>
    <property type="match status" value="1"/>
</dbReference>
<accession>A0A9D1GTK1</accession>
<dbReference type="InterPro" id="IPR016195">
    <property type="entry name" value="Pol/histidinol_Pase-like"/>
</dbReference>
<protein>
    <submittedName>
        <fullName evidence="1">PHP domain-containing protein</fullName>
    </submittedName>
</protein>
<dbReference type="Pfam" id="PF13263">
    <property type="entry name" value="PHP_C"/>
    <property type="match status" value="1"/>
</dbReference>
<proteinExistence type="predicted"/>
<dbReference type="CDD" id="cd07432">
    <property type="entry name" value="PHP_HisPPase"/>
    <property type="match status" value="1"/>
</dbReference>
<dbReference type="GO" id="GO:0035312">
    <property type="term" value="F:5'-3' DNA exonuclease activity"/>
    <property type="evidence" value="ECO:0007669"/>
    <property type="project" value="TreeGrafter"/>
</dbReference>
<gene>
    <name evidence="1" type="ORF">IAC39_00490</name>
</gene>
<reference evidence="1" key="2">
    <citation type="journal article" date="2021" name="PeerJ">
        <title>Extensive microbial diversity within the chicken gut microbiome revealed by metagenomics and culture.</title>
        <authorList>
            <person name="Gilroy R."/>
            <person name="Ravi A."/>
            <person name="Getino M."/>
            <person name="Pursley I."/>
            <person name="Horton D.L."/>
            <person name="Alikhan N.F."/>
            <person name="Baker D."/>
            <person name="Gharbi K."/>
            <person name="Hall N."/>
            <person name="Watson M."/>
            <person name="Adriaenssens E.M."/>
            <person name="Foster-Nyarko E."/>
            <person name="Jarju S."/>
            <person name="Secka A."/>
            <person name="Antonio M."/>
            <person name="Oren A."/>
            <person name="Chaudhuri R.R."/>
            <person name="La Ragione R."/>
            <person name="Hildebrand F."/>
            <person name="Pallen M.J."/>
        </authorList>
    </citation>
    <scope>NUCLEOTIDE SEQUENCE</scope>
    <source>
        <strain evidence="1">CHK33-4379</strain>
    </source>
</reference>
<dbReference type="EMBL" id="DVLL01000002">
    <property type="protein sequence ID" value="HIT58195.1"/>
    <property type="molecule type" value="Genomic_DNA"/>
</dbReference>